<evidence type="ECO:0000256" key="2">
    <source>
        <dbReference type="SAM" id="Phobius"/>
    </source>
</evidence>
<dbReference type="Proteomes" id="UP000593567">
    <property type="component" value="Unassembled WGS sequence"/>
</dbReference>
<evidence type="ECO:0000256" key="3">
    <source>
        <dbReference type="SAM" id="SignalP"/>
    </source>
</evidence>
<dbReference type="Pfam" id="PF18424">
    <property type="entry name" value="a_DG1_N2"/>
    <property type="match status" value="1"/>
</dbReference>
<dbReference type="GO" id="GO:0002009">
    <property type="term" value="P:morphogenesis of an epithelium"/>
    <property type="evidence" value="ECO:0007669"/>
    <property type="project" value="TreeGrafter"/>
</dbReference>
<proteinExistence type="predicted"/>
<evidence type="ECO:0000313" key="5">
    <source>
        <dbReference type="EMBL" id="KAF6030275.1"/>
    </source>
</evidence>
<keyword evidence="3" id="KW-0732">Signal</keyword>
<dbReference type="Gene3D" id="3.30.70.1040">
    <property type="entry name" value="Dystroglycan, domain 2"/>
    <property type="match status" value="1"/>
</dbReference>
<dbReference type="GO" id="GO:0021675">
    <property type="term" value="P:nerve development"/>
    <property type="evidence" value="ECO:0007669"/>
    <property type="project" value="TreeGrafter"/>
</dbReference>
<gene>
    <name evidence="5" type="ORF">EB796_011416</name>
</gene>
<dbReference type="SUPFAM" id="SSF111006">
    <property type="entry name" value="Dystroglycan, domain 2"/>
    <property type="match status" value="1"/>
</dbReference>
<feature type="signal peptide" evidence="3">
    <location>
        <begin position="1"/>
        <end position="29"/>
    </location>
</feature>
<keyword evidence="6" id="KW-1185">Reference proteome</keyword>
<dbReference type="GO" id="GO:0005509">
    <property type="term" value="F:calcium ion binding"/>
    <property type="evidence" value="ECO:0007669"/>
    <property type="project" value="InterPro"/>
</dbReference>
<sequence>MQYVRLKAMAGFYQMLLAISLALLLPTSAKLPLEDATATVDKIFTYHIDPEDFPGQDIQVKETGGQGLPSWLEFDKDTNKLTGIPTAKDRGVYILTVGEEMFAISVVQSTKNQVAQPAKSNEQIVCKPHDSITVVYTKINEDIKDLSNSQKMGLVYKAAAHLSLNPEHIFLTADGEELDSSEALVSGGGDSQLVEGKLSVLSWIAGCGAVKAQHMDILEKLETSAKDGTLGKTLGSAVSGWQVQSNQPKVLTKRRLKRQVLVTATMTPTSSTTEKETTTTMAPTTTTAQPTQVVTTKARTTSNPDTTTDNSETEATTQKETNNLAPELNDNLVPPPIPAYGGELFRWTIPGGLFTDPEGEVLQYSVTSDSNKNQWLVTDKISGQYELVTLADESLSGNTEVLRLTATDPLGASVDATIYVQHGSSRKDNVLETYTLRIKEVPLLTEPTAGAYLALTLSEQASFSNILITNIRRDAARSEIMVSFGDNRGPPPDTCPEDTNSESLAQIRELVGKEVQIKGSSDQLVVVEVKSVSQIAPCSNRIPEVNNIEMAKFKMLEVEVGKLYESVLPINLFTDYEDVNLSKIKVKLIVGSLEESQGWITLDSNTRTLKALTWDKPATESQYTLVAIDSDGAEVEEDITVKVIDNSYAPLATNLFTLKIDEKYSVFANTQAKQISIYKKLQSVFTNANVHILSVKQGSVVVQYSLEEQNSKSPPDECPESVEMYKDMVFDGNNVQQSFQDMISPFKVVSVEFLSQGPCDGIVDPASAKAQAVQEPTATEEPKLQIAIIVGVVIGILVLIIIVVIIVVVCSRKQKEKKTRKPGQNGSFNIETGVPKVLDEEKRSLGKAESQPLIMTPADVSYKPTPPAYPHNDQTADYQPDTPPVSEPDDEQRMIDRSL</sequence>
<name>A0A7J7JWN3_BUGNE</name>
<evidence type="ECO:0000256" key="1">
    <source>
        <dbReference type="SAM" id="MobiDB-lite"/>
    </source>
</evidence>
<keyword evidence="2" id="KW-0472">Membrane</keyword>
<protein>
    <recommendedName>
        <fullName evidence="4">Alpha-dystroglycan N-terminal domain-containing protein</fullName>
    </recommendedName>
</protein>
<reference evidence="5" key="1">
    <citation type="submission" date="2020-06" db="EMBL/GenBank/DDBJ databases">
        <title>Draft genome of Bugula neritina, a colonial animal packing powerful symbionts and potential medicines.</title>
        <authorList>
            <person name="Rayko M."/>
        </authorList>
    </citation>
    <scope>NUCLEOTIDE SEQUENCE [LARGE SCALE GENOMIC DNA]</scope>
    <source>
        <strain evidence="5">Kwan_BN1</strain>
    </source>
</reference>
<dbReference type="InterPro" id="IPR041631">
    <property type="entry name" value="Alpha_DG1_N2"/>
</dbReference>
<feature type="domain" description="Alpha-dystroglycan N-terminal" evidence="4">
    <location>
        <begin position="126"/>
        <end position="248"/>
    </location>
</feature>
<dbReference type="SUPFAM" id="SSF49313">
    <property type="entry name" value="Cadherin-like"/>
    <property type="match status" value="1"/>
</dbReference>
<organism evidence="5 6">
    <name type="scientific">Bugula neritina</name>
    <name type="common">Brown bryozoan</name>
    <name type="synonym">Sertularia neritina</name>
    <dbReference type="NCBI Taxonomy" id="10212"/>
    <lineage>
        <taxon>Eukaryota</taxon>
        <taxon>Metazoa</taxon>
        <taxon>Spiralia</taxon>
        <taxon>Lophotrochozoa</taxon>
        <taxon>Bryozoa</taxon>
        <taxon>Gymnolaemata</taxon>
        <taxon>Cheilostomatida</taxon>
        <taxon>Flustrina</taxon>
        <taxon>Buguloidea</taxon>
        <taxon>Bugulidae</taxon>
        <taxon>Bugula</taxon>
    </lineage>
</organism>
<comment type="caution">
    <text evidence="5">The sequence shown here is derived from an EMBL/GenBank/DDBJ whole genome shotgun (WGS) entry which is preliminary data.</text>
</comment>
<dbReference type="GO" id="GO:0007411">
    <property type="term" value="P:axon guidance"/>
    <property type="evidence" value="ECO:0007669"/>
    <property type="project" value="TreeGrafter"/>
</dbReference>
<dbReference type="EMBL" id="VXIV02001722">
    <property type="protein sequence ID" value="KAF6030275.1"/>
    <property type="molecule type" value="Genomic_DNA"/>
</dbReference>
<dbReference type="AlphaFoldDB" id="A0A7J7JWN3"/>
<keyword evidence="2" id="KW-1133">Transmembrane helix</keyword>
<dbReference type="Pfam" id="PF05345">
    <property type="entry name" value="He_PIG"/>
    <property type="match status" value="1"/>
</dbReference>
<dbReference type="GO" id="GO:0043236">
    <property type="term" value="F:laminin binding"/>
    <property type="evidence" value="ECO:0007669"/>
    <property type="project" value="TreeGrafter"/>
</dbReference>
<feature type="region of interest" description="Disordered" evidence="1">
    <location>
        <begin position="839"/>
        <end position="899"/>
    </location>
</feature>
<feature type="compositionally biased region" description="Low complexity" evidence="1">
    <location>
        <begin position="266"/>
        <end position="316"/>
    </location>
</feature>
<accession>A0A7J7JWN3</accession>
<dbReference type="InterPro" id="IPR013783">
    <property type="entry name" value="Ig-like_fold"/>
</dbReference>
<evidence type="ECO:0000259" key="4">
    <source>
        <dbReference type="Pfam" id="PF18424"/>
    </source>
</evidence>
<evidence type="ECO:0000313" key="6">
    <source>
        <dbReference type="Proteomes" id="UP000593567"/>
    </source>
</evidence>
<dbReference type="InterPro" id="IPR015919">
    <property type="entry name" value="Cadherin-like_sf"/>
</dbReference>
<feature type="transmembrane region" description="Helical" evidence="2">
    <location>
        <begin position="786"/>
        <end position="810"/>
    </location>
</feature>
<dbReference type="PANTHER" id="PTHR21559:SF21">
    <property type="entry name" value="DYSTROGLYCAN 1"/>
    <property type="match status" value="1"/>
</dbReference>
<feature type="chain" id="PRO_5029662672" description="Alpha-dystroglycan N-terminal domain-containing protein" evidence="3">
    <location>
        <begin position="30"/>
        <end position="899"/>
    </location>
</feature>
<dbReference type="PANTHER" id="PTHR21559">
    <property type="entry name" value="DYSTROGLYCAN-RELATED"/>
    <property type="match status" value="1"/>
</dbReference>
<feature type="region of interest" description="Disordered" evidence="1">
    <location>
        <begin position="266"/>
        <end position="333"/>
    </location>
</feature>
<dbReference type="InterPro" id="IPR027468">
    <property type="entry name" value="Alpha-dystroglycan_domain_2"/>
</dbReference>
<dbReference type="OrthoDB" id="5990676at2759"/>
<dbReference type="GO" id="GO:0042383">
    <property type="term" value="C:sarcolemma"/>
    <property type="evidence" value="ECO:0007669"/>
    <property type="project" value="TreeGrafter"/>
</dbReference>
<dbReference type="GO" id="GO:0016011">
    <property type="term" value="C:dystroglycan complex"/>
    <property type="evidence" value="ECO:0007669"/>
    <property type="project" value="TreeGrafter"/>
</dbReference>
<dbReference type="Gene3D" id="2.60.40.10">
    <property type="entry name" value="Immunoglobulins"/>
    <property type="match status" value="2"/>
</dbReference>
<keyword evidence="2" id="KW-0812">Transmembrane</keyword>